<dbReference type="AlphaFoldDB" id="A0A286TVP7"/>
<evidence type="ECO:0000256" key="4">
    <source>
        <dbReference type="ARBA" id="ARBA00023163"/>
    </source>
</evidence>
<evidence type="ECO:0000256" key="1">
    <source>
        <dbReference type="ARBA" id="ARBA00010641"/>
    </source>
</evidence>
<dbReference type="InterPro" id="IPR013325">
    <property type="entry name" value="RNA_pol_sigma_r2"/>
</dbReference>
<dbReference type="NCBIfam" id="TIGR02937">
    <property type="entry name" value="sigma70-ECF"/>
    <property type="match status" value="1"/>
</dbReference>
<dbReference type="GO" id="GO:0016987">
    <property type="term" value="F:sigma factor activity"/>
    <property type="evidence" value="ECO:0007669"/>
    <property type="project" value="UniProtKB-KW"/>
</dbReference>
<keyword evidence="4" id="KW-0804">Transcription</keyword>
<keyword evidence="2" id="KW-0805">Transcription regulation</keyword>
<comment type="caution">
    <text evidence="7">The sequence shown here is derived from an EMBL/GenBank/DDBJ whole genome shotgun (WGS) entry which is preliminary data.</text>
</comment>
<dbReference type="Pfam" id="PF04542">
    <property type="entry name" value="Sigma70_r2"/>
    <property type="match status" value="1"/>
</dbReference>
<dbReference type="InterPro" id="IPR014284">
    <property type="entry name" value="RNA_pol_sigma-70_dom"/>
</dbReference>
<dbReference type="PANTHER" id="PTHR43133:SF60">
    <property type="entry name" value="RNA POLYMERASE SIGMA FACTOR SIGV"/>
    <property type="match status" value="1"/>
</dbReference>
<dbReference type="InterPro" id="IPR007627">
    <property type="entry name" value="RNA_pol_sigma70_r2"/>
</dbReference>
<comment type="similarity">
    <text evidence="1">Belongs to the sigma-70 factor family. ECF subfamily.</text>
</comment>
<dbReference type="SUPFAM" id="SSF88946">
    <property type="entry name" value="Sigma2 domain of RNA polymerase sigma factors"/>
    <property type="match status" value="1"/>
</dbReference>
<accession>A0A286TVP7</accession>
<dbReference type="InterPro" id="IPR036388">
    <property type="entry name" value="WH-like_DNA-bd_sf"/>
</dbReference>
<dbReference type="InterPro" id="IPR013249">
    <property type="entry name" value="RNA_pol_sigma70_r4_t2"/>
</dbReference>
<reference evidence="8" key="1">
    <citation type="journal article" date="2017" name="Environ. Microbiol. Rep.">
        <title>Genetic Diversity of Marine Anaerobic Ammonium-Oxidizing Bacteria as Revealed by Genomic and Proteomic Analyses of 'Candidatus Scalindua japonica'.</title>
        <authorList>
            <person name="Oshiki M."/>
            <person name="Mizuto K."/>
            <person name="Kimura Z."/>
            <person name="Kindaichi T."/>
            <person name="Satoh H."/>
            <person name="Okabe S."/>
        </authorList>
    </citation>
    <scope>NUCLEOTIDE SEQUENCE [LARGE SCALE GENOMIC DNA]</scope>
    <source>
        <strain evidence="8">husup-a2</strain>
    </source>
</reference>
<dbReference type="Gene3D" id="1.10.10.10">
    <property type="entry name" value="Winged helix-like DNA-binding domain superfamily/Winged helix DNA-binding domain"/>
    <property type="match status" value="1"/>
</dbReference>
<evidence type="ECO:0000259" key="5">
    <source>
        <dbReference type="Pfam" id="PF04542"/>
    </source>
</evidence>
<organism evidence="7 8">
    <name type="scientific">Candidatus Scalindua japonica</name>
    <dbReference type="NCBI Taxonomy" id="1284222"/>
    <lineage>
        <taxon>Bacteria</taxon>
        <taxon>Pseudomonadati</taxon>
        <taxon>Planctomycetota</taxon>
        <taxon>Candidatus Brocadiia</taxon>
        <taxon>Candidatus Brocadiales</taxon>
        <taxon>Candidatus Scalinduaceae</taxon>
        <taxon>Candidatus Scalindua</taxon>
    </lineage>
</organism>
<dbReference type="GO" id="GO:0003677">
    <property type="term" value="F:DNA binding"/>
    <property type="evidence" value="ECO:0007669"/>
    <property type="project" value="InterPro"/>
</dbReference>
<gene>
    <name evidence="7" type="ORF">SCALIN_C05_0037</name>
</gene>
<feature type="domain" description="RNA polymerase sigma factor 70 region 4 type 2" evidence="6">
    <location>
        <begin position="118"/>
        <end position="170"/>
    </location>
</feature>
<sequence>MENPEYTELVKLAKDGDSTAFENLVEQNYLLVYKISYNWCRAKEDAEDITQEVFVKLAKKIFSFNEESTFQTWLYRIVINTAKDYKKKQERKRIKEMKYKEAQRIKSESLQESPSNADKIHQLFELLPTKLRDTALLVFTEGLTHKEAAVVLNCAEKTISWRIHQVKKELKRHLEHGEVI</sequence>
<dbReference type="RefSeq" id="WP_096893102.1">
    <property type="nucleotide sequence ID" value="NZ_BAOS01000005.1"/>
</dbReference>
<dbReference type="InterPro" id="IPR013324">
    <property type="entry name" value="RNA_pol_sigma_r3/r4-like"/>
</dbReference>
<name>A0A286TVP7_9BACT</name>
<dbReference type="Proteomes" id="UP000218542">
    <property type="component" value="Unassembled WGS sequence"/>
</dbReference>
<keyword evidence="8" id="KW-1185">Reference proteome</keyword>
<dbReference type="Gene3D" id="1.10.1740.10">
    <property type="match status" value="1"/>
</dbReference>
<dbReference type="PANTHER" id="PTHR43133">
    <property type="entry name" value="RNA POLYMERASE ECF-TYPE SIGMA FACTO"/>
    <property type="match status" value="1"/>
</dbReference>
<feature type="domain" description="RNA polymerase sigma-70 region 2" evidence="5">
    <location>
        <begin position="24"/>
        <end position="91"/>
    </location>
</feature>
<evidence type="ECO:0000259" key="6">
    <source>
        <dbReference type="Pfam" id="PF08281"/>
    </source>
</evidence>
<dbReference type="GO" id="GO:0006352">
    <property type="term" value="P:DNA-templated transcription initiation"/>
    <property type="evidence" value="ECO:0007669"/>
    <property type="project" value="InterPro"/>
</dbReference>
<proteinExistence type="inferred from homology"/>
<dbReference type="InterPro" id="IPR039425">
    <property type="entry name" value="RNA_pol_sigma-70-like"/>
</dbReference>
<evidence type="ECO:0000256" key="2">
    <source>
        <dbReference type="ARBA" id="ARBA00023015"/>
    </source>
</evidence>
<evidence type="ECO:0000256" key="3">
    <source>
        <dbReference type="ARBA" id="ARBA00023082"/>
    </source>
</evidence>
<dbReference type="OrthoDB" id="9785675at2"/>
<evidence type="ECO:0000313" key="8">
    <source>
        <dbReference type="Proteomes" id="UP000218542"/>
    </source>
</evidence>
<protein>
    <submittedName>
        <fullName evidence="7">RNA polymerase sigma factor, sigma-70 family</fullName>
    </submittedName>
</protein>
<evidence type="ECO:0000313" key="7">
    <source>
        <dbReference type="EMBL" id="GAX59952.1"/>
    </source>
</evidence>
<dbReference type="EMBL" id="BAOS01000005">
    <property type="protein sequence ID" value="GAX59952.1"/>
    <property type="molecule type" value="Genomic_DNA"/>
</dbReference>
<keyword evidence="3" id="KW-0731">Sigma factor</keyword>
<dbReference type="SUPFAM" id="SSF88659">
    <property type="entry name" value="Sigma3 and sigma4 domains of RNA polymerase sigma factors"/>
    <property type="match status" value="1"/>
</dbReference>
<dbReference type="Pfam" id="PF08281">
    <property type="entry name" value="Sigma70_r4_2"/>
    <property type="match status" value="1"/>
</dbReference>